<dbReference type="AlphaFoldDB" id="A0A162QDJ9"/>
<protein>
    <submittedName>
        <fullName evidence="1">Uncharacterized protein</fullName>
    </submittedName>
</protein>
<dbReference type="Proteomes" id="UP000076858">
    <property type="component" value="Unassembled WGS sequence"/>
</dbReference>
<comment type="caution">
    <text evidence="1">The sequence shown here is derived from an EMBL/GenBank/DDBJ whole genome shotgun (WGS) entry which is preliminary data.</text>
</comment>
<evidence type="ECO:0000313" key="2">
    <source>
        <dbReference type="Proteomes" id="UP000076858"/>
    </source>
</evidence>
<reference evidence="1 2" key="1">
    <citation type="submission" date="2016-03" db="EMBL/GenBank/DDBJ databases">
        <title>EvidentialGene: Evidence-directed Construction of Genes on Genomes.</title>
        <authorList>
            <person name="Gilbert D.G."/>
            <person name="Choi J.-H."/>
            <person name="Mockaitis K."/>
            <person name="Colbourne J."/>
            <person name="Pfrender M."/>
        </authorList>
    </citation>
    <scope>NUCLEOTIDE SEQUENCE [LARGE SCALE GENOMIC DNA]</scope>
    <source>
        <strain evidence="1 2">Xinb3</strain>
        <tissue evidence="1">Complete organism</tissue>
    </source>
</reference>
<dbReference type="EMBL" id="LRGB01000346">
    <property type="protein sequence ID" value="KZS19596.1"/>
    <property type="molecule type" value="Genomic_DNA"/>
</dbReference>
<evidence type="ECO:0000313" key="1">
    <source>
        <dbReference type="EMBL" id="KZS19596.1"/>
    </source>
</evidence>
<sequence length="72" mass="8500">MAPWGLNNRNNINLNRRSHIHKSLDGVLIHHTNIDANLLEMVKCIDGNITQWTQIFFKEVIFYTYWNSLTKS</sequence>
<proteinExistence type="predicted"/>
<gene>
    <name evidence="1" type="ORF">APZ42_013921</name>
</gene>
<organism evidence="1 2">
    <name type="scientific">Daphnia magna</name>
    <dbReference type="NCBI Taxonomy" id="35525"/>
    <lineage>
        <taxon>Eukaryota</taxon>
        <taxon>Metazoa</taxon>
        <taxon>Ecdysozoa</taxon>
        <taxon>Arthropoda</taxon>
        <taxon>Crustacea</taxon>
        <taxon>Branchiopoda</taxon>
        <taxon>Diplostraca</taxon>
        <taxon>Cladocera</taxon>
        <taxon>Anomopoda</taxon>
        <taxon>Daphniidae</taxon>
        <taxon>Daphnia</taxon>
    </lineage>
</organism>
<keyword evidence="2" id="KW-1185">Reference proteome</keyword>
<name>A0A162QDJ9_9CRUS</name>
<accession>A0A162QDJ9</accession>